<evidence type="ECO:0000313" key="4">
    <source>
        <dbReference type="Proteomes" id="UP000008810"/>
    </source>
</evidence>
<organism evidence="2">
    <name type="scientific">Brachypodium distachyon</name>
    <name type="common">Purple false brome</name>
    <name type="synonym">Trachynia distachya</name>
    <dbReference type="NCBI Taxonomy" id="15368"/>
    <lineage>
        <taxon>Eukaryota</taxon>
        <taxon>Viridiplantae</taxon>
        <taxon>Streptophyta</taxon>
        <taxon>Embryophyta</taxon>
        <taxon>Tracheophyta</taxon>
        <taxon>Spermatophyta</taxon>
        <taxon>Magnoliopsida</taxon>
        <taxon>Liliopsida</taxon>
        <taxon>Poales</taxon>
        <taxon>Poaceae</taxon>
        <taxon>BOP clade</taxon>
        <taxon>Pooideae</taxon>
        <taxon>Stipodae</taxon>
        <taxon>Brachypodieae</taxon>
        <taxon>Brachypodium</taxon>
    </lineage>
</organism>
<dbReference type="AlphaFoldDB" id="A0A2K2CQ29"/>
<dbReference type="EMBL" id="CM000883">
    <property type="protein sequence ID" value="PNT64103.1"/>
    <property type="molecule type" value="Genomic_DNA"/>
</dbReference>
<dbReference type="Gramene" id="PNT64103">
    <property type="protein sequence ID" value="PNT64103"/>
    <property type="gene ID" value="BRADI_4g24463v3"/>
</dbReference>
<keyword evidence="4" id="KW-1185">Reference proteome</keyword>
<protein>
    <submittedName>
        <fullName evidence="2 3">Uncharacterized protein</fullName>
    </submittedName>
</protein>
<dbReference type="Proteomes" id="UP000008810">
    <property type="component" value="Chromosome 4"/>
</dbReference>
<evidence type="ECO:0000313" key="2">
    <source>
        <dbReference type="EMBL" id="PNT64103.1"/>
    </source>
</evidence>
<feature type="region of interest" description="Disordered" evidence="1">
    <location>
        <begin position="1"/>
        <end position="76"/>
    </location>
</feature>
<evidence type="ECO:0000256" key="1">
    <source>
        <dbReference type="SAM" id="MobiDB-lite"/>
    </source>
</evidence>
<sequence length="160" mass="16892">MPRLRTTPGPKKEAAAGGTGVEEAMGGALDSGGRWVNGGGEAQEVGVDEGTGGSRRRGGGERPGVEGGAASWQPERRRSYWAGRWRESAGRAANLQKNPDPWHSGTAPWVPTQQEAERDAGRGLGNESGRNPWKETQNCSLAETLENKPGSVLYLDGGLN</sequence>
<reference evidence="3" key="3">
    <citation type="submission" date="2018-08" db="UniProtKB">
        <authorList>
            <consortium name="EnsemblPlants"/>
        </authorList>
    </citation>
    <scope>IDENTIFICATION</scope>
    <source>
        <strain evidence="3">cv. Bd21</strain>
    </source>
</reference>
<reference evidence="2" key="2">
    <citation type="submission" date="2017-06" db="EMBL/GenBank/DDBJ databases">
        <title>WGS assembly of Brachypodium distachyon.</title>
        <authorList>
            <consortium name="The International Brachypodium Initiative"/>
            <person name="Lucas S."/>
            <person name="Harmon-Smith M."/>
            <person name="Lail K."/>
            <person name="Tice H."/>
            <person name="Grimwood J."/>
            <person name="Bruce D."/>
            <person name="Barry K."/>
            <person name="Shu S."/>
            <person name="Lindquist E."/>
            <person name="Wang M."/>
            <person name="Pitluck S."/>
            <person name="Vogel J.P."/>
            <person name="Garvin D.F."/>
            <person name="Mockler T.C."/>
            <person name="Schmutz J."/>
            <person name="Rokhsar D."/>
            <person name="Bevan M.W."/>
        </authorList>
    </citation>
    <scope>NUCLEOTIDE SEQUENCE</scope>
    <source>
        <strain evidence="2">Bd21</strain>
    </source>
</reference>
<evidence type="ECO:0000313" key="3">
    <source>
        <dbReference type="EnsemblPlants" id="PNT64103"/>
    </source>
</evidence>
<proteinExistence type="predicted"/>
<name>A0A2K2CQ29_BRADI</name>
<feature type="region of interest" description="Disordered" evidence="1">
    <location>
        <begin position="89"/>
        <end position="160"/>
    </location>
</feature>
<dbReference type="InParanoid" id="A0A2K2CQ29"/>
<gene>
    <name evidence="2" type="ORF">BRADI_4g24463v3</name>
</gene>
<accession>A0A2K2CQ29</accession>
<dbReference type="EnsemblPlants" id="PNT64103">
    <property type="protein sequence ID" value="PNT64103"/>
    <property type="gene ID" value="BRADI_4g24463v3"/>
</dbReference>
<reference evidence="2 3" key="1">
    <citation type="journal article" date="2010" name="Nature">
        <title>Genome sequencing and analysis of the model grass Brachypodium distachyon.</title>
        <authorList>
            <consortium name="International Brachypodium Initiative"/>
        </authorList>
    </citation>
    <scope>NUCLEOTIDE SEQUENCE [LARGE SCALE GENOMIC DNA]</scope>
    <source>
        <strain evidence="2 3">Bd21</strain>
    </source>
</reference>